<evidence type="ECO:0000313" key="1">
    <source>
        <dbReference type="EMBL" id="KKM24285.1"/>
    </source>
</evidence>
<proteinExistence type="predicted"/>
<reference evidence="1" key="1">
    <citation type="journal article" date="2015" name="Nature">
        <title>Complex archaea that bridge the gap between prokaryotes and eukaryotes.</title>
        <authorList>
            <person name="Spang A."/>
            <person name="Saw J.H."/>
            <person name="Jorgensen S.L."/>
            <person name="Zaremba-Niedzwiedzka K."/>
            <person name="Martijn J."/>
            <person name="Lind A.E."/>
            <person name="van Eijk R."/>
            <person name="Schleper C."/>
            <person name="Guy L."/>
            <person name="Ettema T.J."/>
        </authorList>
    </citation>
    <scope>NUCLEOTIDE SEQUENCE</scope>
</reference>
<comment type="caution">
    <text evidence="1">The sequence shown here is derived from an EMBL/GenBank/DDBJ whole genome shotgun (WGS) entry which is preliminary data.</text>
</comment>
<dbReference type="EMBL" id="LAZR01012953">
    <property type="protein sequence ID" value="KKM24285.1"/>
    <property type="molecule type" value="Genomic_DNA"/>
</dbReference>
<organism evidence="1">
    <name type="scientific">marine sediment metagenome</name>
    <dbReference type="NCBI Taxonomy" id="412755"/>
    <lineage>
        <taxon>unclassified sequences</taxon>
        <taxon>metagenomes</taxon>
        <taxon>ecological metagenomes</taxon>
    </lineage>
</organism>
<sequence length="59" mass="6864">MSGTSKISTRISIRLPNDVVRTLTNRINGKRGRWDSVGDYLRELIITEIKRNHNKKKRA</sequence>
<gene>
    <name evidence="1" type="ORF">LCGC14_1606570</name>
</gene>
<name>A0A0F9L9K1_9ZZZZ</name>
<protein>
    <submittedName>
        <fullName evidence="1">Uncharacterized protein</fullName>
    </submittedName>
</protein>
<accession>A0A0F9L9K1</accession>
<dbReference type="AlphaFoldDB" id="A0A0F9L9K1"/>